<protein>
    <submittedName>
        <fullName evidence="2">Uncharacterized protein</fullName>
    </submittedName>
</protein>
<feature type="region of interest" description="Disordered" evidence="1">
    <location>
        <begin position="1"/>
        <end position="92"/>
    </location>
</feature>
<keyword evidence="3" id="KW-1185">Reference proteome</keyword>
<dbReference type="AlphaFoldDB" id="A0A2R6NS84"/>
<sequence length="130" mass="13358">MGAQLSTQHRHSKSSKSSTSLFRHSRGDDVGGKKTPSLGSIVLKTSGSPAQKAAQLQQAMPETSSTSSGTLVERSGADGKRPAAPPVKGPGNAESVRQALIAVYIDISAPLYEKCLATTAALAAVVAEKQ</sequence>
<comment type="caution">
    <text evidence="2">The sequence shown here is derived from an EMBL/GenBank/DDBJ whole genome shotgun (WGS) entry which is preliminary data.</text>
</comment>
<evidence type="ECO:0000313" key="2">
    <source>
        <dbReference type="EMBL" id="PSR75648.1"/>
    </source>
</evidence>
<gene>
    <name evidence="2" type="ORF">PHLCEN_2v8939</name>
</gene>
<evidence type="ECO:0000256" key="1">
    <source>
        <dbReference type="SAM" id="MobiDB-lite"/>
    </source>
</evidence>
<proteinExistence type="predicted"/>
<organism evidence="2 3">
    <name type="scientific">Hermanssonia centrifuga</name>
    <dbReference type="NCBI Taxonomy" id="98765"/>
    <lineage>
        <taxon>Eukaryota</taxon>
        <taxon>Fungi</taxon>
        <taxon>Dikarya</taxon>
        <taxon>Basidiomycota</taxon>
        <taxon>Agaricomycotina</taxon>
        <taxon>Agaricomycetes</taxon>
        <taxon>Polyporales</taxon>
        <taxon>Meruliaceae</taxon>
        <taxon>Hermanssonia</taxon>
    </lineage>
</organism>
<dbReference type="EMBL" id="MLYV02000881">
    <property type="protein sequence ID" value="PSR75648.1"/>
    <property type="molecule type" value="Genomic_DNA"/>
</dbReference>
<evidence type="ECO:0000313" key="3">
    <source>
        <dbReference type="Proteomes" id="UP000186601"/>
    </source>
</evidence>
<reference evidence="2 3" key="1">
    <citation type="submission" date="2018-02" db="EMBL/GenBank/DDBJ databases">
        <title>Genome sequence of the basidiomycete white-rot fungus Phlebia centrifuga.</title>
        <authorList>
            <person name="Granchi Z."/>
            <person name="Peng M."/>
            <person name="de Vries R.P."/>
            <person name="Hilden K."/>
            <person name="Makela M.R."/>
            <person name="Grigoriev I."/>
            <person name="Riley R."/>
        </authorList>
    </citation>
    <scope>NUCLEOTIDE SEQUENCE [LARGE SCALE GENOMIC DNA]</scope>
    <source>
        <strain evidence="2 3">FBCC195</strain>
    </source>
</reference>
<feature type="compositionally biased region" description="Polar residues" evidence="1">
    <location>
        <begin position="43"/>
        <end position="70"/>
    </location>
</feature>
<accession>A0A2R6NS84</accession>
<name>A0A2R6NS84_9APHY</name>
<dbReference type="Proteomes" id="UP000186601">
    <property type="component" value="Unassembled WGS sequence"/>
</dbReference>